<dbReference type="InterPro" id="IPR006145">
    <property type="entry name" value="PsdUridine_synth_RsuA/RluA"/>
</dbReference>
<dbReference type="CDD" id="cd02869">
    <property type="entry name" value="PseudoU_synth_RluA_like"/>
    <property type="match status" value="1"/>
</dbReference>
<evidence type="ECO:0000256" key="1">
    <source>
        <dbReference type="ARBA" id="ARBA00010876"/>
    </source>
</evidence>
<dbReference type="Gene3D" id="3.10.290.10">
    <property type="entry name" value="RNA-binding S4 domain"/>
    <property type="match status" value="1"/>
</dbReference>
<dbReference type="GO" id="GO:0009982">
    <property type="term" value="F:pseudouridine synthase activity"/>
    <property type="evidence" value="ECO:0007669"/>
    <property type="project" value="InterPro"/>
</dbReference>
<dbReference type="InterPro" id="IPR050188">
    <property type="entry name" value="RluA_PseudoU_synthase"/>
</dbReference>
<dbReference type="InterPro" id="IPR006225">
    <property type="entry name" value="PsdUridine_synth_RluC/D"/>
</dbReference>
<dbReference type="InterPro" id="IPR006224">
    <property type="entry name" value="PsdUridine_synth_RluA-like_CS"/>
</dbReference>
<reference evidence="4" key="1">
    <citation type="submission" date="2020-05" db="EMBL/GenBank/DDBJ databases">
        <authorList>
            <person name="Chiriac C."/>
            <person name="Salcher M."/>
            <person name="Ghai R."/>
            <person name="Kavagutti S V."/>
        </authorList>
    </citation>
    <scope>NUCLEOTIDE SEQUENCE</scope>
</reference>
<dbReference type="SUPFAM" id="SSF55120">
    <property type="entry name" value="Pseudouridine synthase"/>
    <property type="match status" value="1"/>
</dbReference>
<dbReference type="InterPro" id="IPR036986">
    <property type="entry name" value="S4_RNA-bd_sf"/>
</dbReference>
<keyword evidence="2" id="KW-0413">Isomerase</keyword>
<protein>
    <submittedName>
        <fullName evidence="4">Unannotated protein</fullName>
    </submittedName>
</protein>
<dbReference type="Gene3D" id="3.30.2350.10">
    <property type="entry name" value="Pseudouridine synthase"/>
    <property type="match status" value="1"/>
</dbReference>
<comment type="similarity">
    <text evidence="1">Belongs to the pseudouridine synthase RluA family.</text>
</comment>
<dbReference type="InterPro" id="IPR020103">
    <property type="entry name" value="PsdUridine_synth_cat_dom_sf"/>
</dbReference>
<dbReference type="PANTHER" id="PTHR21600:SF44">
    <property type="entry name" value="RIBOSOMAL LARGE SUBUNIT PSEUDOURIDINE SYNTHASE D"/>
    <property type="match status" value="1"/>
</dbReference>
<name>A0A6J6GPH6_9ZZZZ</name>
<dbReference type="AlphaFoldDB" id="A0A6J6GPH6"/>
<sequence length="322" mass="34545">MSQSNFGLGKNGRDLRTLAVPEGVAGERIDSALTRVLGLSRTAVVRLLEDGDITTDGRALQKSERVEAGQIIEVLLPAPLNPDPIPLTPIEGLTVVYDDDAIVVIDKPVGCAAHPSPGWNGPTVVGALTAAGYTITTTGPAERAGIVHRLDVGTSGLMVVAKSDQAYHVLKDAFRDRTVEKIYHALIQGHIDPSSGTIDAPIDRHPKEDHRFGVVANGKISITHYEVIEYYRSVSLVQVELETGRTHQIRVHFSALHHPLVGDTTYGADPVLAKSLGMARPWLHALELRFAHPITGAPMSFKAPYPSDLQASLGLLSDAVLP</sequence>
<dbReference type="EMBL" id="CAEZUS010000008">
    <property type="protein sequence ID" value="CAB4601769.1"/>
    <property type="molecule type" value="Genomic_DNA"/>
</dbReference>
<feature type="domain" description="Pseudouridine synthase RsuA/RluA-like" evidence="3">
    <location>
        <begin position="102"/>
        <end position="255"/>
    </location>
</feature>
<dbReference type="SUPFAM" id="SSF55174">
    <property type="entry name" value="Alpha-L RNA-binding motif"/>
    <property type="match status" value="1"/>
</dbReference>
<accession>A0A6J6GPH6</accession>
<gene>
    <name evidence="4" type="ORF">UFOPK1852_00113</name>
</gene>
<evidence type="ECO:0000256" key="2">
    <source>
        <dbReference type="ARBA" id="ARBA00023235"/>
    </source>
</evidence>
<dbReference type="PROSITE" id="PS01129">
    <property type="entry name" value="PSI_RLU"/>
    <property type="match status" value="1"/>
</dbReference>
<dbReference type="GO" id="GO:0000455">
    <property type="term" value="P:enzyme-directed rRNA pseudouridine synthesis"/>
    <property type="evidence" value="ECO:0007669"/>
    <property type="project" value="TreeGrafter"/>
</dbReference>
<organism evidence="4">
    <name type="scientific">freshwater metagenome</name>
    <dbReference type="NCBI Taxonomy" id="449393"/>
    <lineage>
        <taxon>unclassified sequences</taxon>
        <taxon>metagenomes</taxon>
        <taxon>ecological metagenomes</taxon>
    </lineage>
</organism>
<dbReference type="NCBIfam" id="TIGR00005">
    <property type="entry name" value="rluA_subfam"/>
    <property type="match status" value="1"/>
</dbReference>
<dbReference type="GO" id="GO:0003723">
    <property type="term" value="F:RNA binding"/>
    <property type="evidence" value="ECO:0007669"/>
    <property type="project" value="InterPro"/>
</dbReference>
<evidence type="ECO:0000313" key="4">
    <source>
        <dbReference type="EMBL" id="CAB4601769.1"/>
    </source>
</evidence>
<dbReference type="Pfam" id="PF00849">
    <property type="entry name" value="PseudoU_synth_2"/>
    <property type="match status" value="1"/>
</dbReference>
<proteinExistence type="inferred from homology"/>
<dbReference type="PROSITE" id="PS50889">
    <property type="entry name" value="S4"/>
    <property type="match status" value="1"/>
</dbReference>
<evidence type="ECO:0000259" key="3">
    <source>
        <dbReference type="Pfam" id="PF00849"/>
    </source>
</evidence>
<dbReference type="PANTHER" id="PTHR21600">
    <property type="entry name" value="MITOCHONDRIAL RNA PSEUDOURIDINE SYNTHASE"/>
    <property type="match status" value="1"/>
</dbReference>